<evidence type="ECO:0000313" key="9">
    <source>
        <dbReference type="EMBL" id="MCU7377447.1"/>
    </source>
</evidence>
<dbReference type="RefSeq" id="WP_253020793.1">
    <property type="nucleotide sequence ID" value="NZ_JAOSHN010000001.1"/>
</dbReference>
<dbReference type="PANTHER" id="PTHR20855:SF3">
    <property type="entry name" value="LD03007P"/>
    <property type="match status" value="1"/>
</dbReference>
<evidence type="ECO:0000256" key="4">
    <source>
        <dbReference type="ARBA" id="ARBA00022692"/>
    </source>
</evidence>
<sequence>MITRTFNPRDYWSFWTHFIGAVLAVFSAFLLMFFHTSEHSWSFLVFALSLIALYSCSSIYHYVRGPESRVQRLRKLDHSMIYVLIAGTYTPVLANCMDADKGRIWLIAVWGVAIVGIILKVCWLNGPRWLYTSLYLIMGWAIVFQIGSLTVSTDFVYWLAAGGILYSVGAVMYIVKKPNIFATFGFHEIFHIFILLGSLCHFLAIFLYV</sequence>
<feature type="binding site" evidence="7">
    <location>
        <position position="191"/>
    </location>
    <ligand>
        <name>Zn(2+)</name>
        <dbReference type="ChEBI" id="CHEBI:29105"/>
    </ligand>
</feature>
<comment type="subcellular location">
    <subcellularLocation>
        <location evidence="1">Cell membrane</location>
        <topology evidence="1">Multi-pass membrane protein</topology>
    </subcellularLocation>
</comment>
<dbReference type="InterPro" id="IPR004254">
    <property type="entry name" value="AdipoR/HlyIII-related"/>
</dbReference>
<keyword evidence="6 8" id="KW-0472">Membrane</keyword>
<dbReference type="Proteomes" id="UP001065549">
    <property type="component" value="Unassembled WGS sequence"/>
</dbReference>
<evidence type="ECO:0000256" key="7">
    <source>
        <dbReference type="PIRSR" id="PIRSR604254-1"/>
    </source>
</evidence>
<feature type="binding site" evidence="7">
    <location>
        <position position="61"/>
    </location>
    <ligand>
        <name>Zn(2+)</name>
        <dbReference type="ChEBI" id="CHEBI:29105"/>
    </ligand>
</feature>
<proteinExistence type="inferred from homology"/>
<dbReference type="EMBL" id="JAOSHN010000001">
    <property type="protein sequence ID" value="MCU7377447.1"/>
    <property type="molecule type" value="Genomic_DNA"/>
</dbReference>
<evidence type="ECO:0000256" key="2">
    <source>
        <dbReference type="ARBA" id="ARBA00008488"/>
    </source>
</evidence>
<dbReference type="GO" id="GO:0140911">
    <property type="term" value="F:pore-forming activity"/>
    <property type="evidence" value="ECO:0007669"/>
    <property type="project" value="InterPro"/>
</dbReference>
<feature type="transmembrane region" description="Helical" evidence="8">
    <location>
        <begin position="104"/>
        <end position="122"/>
    </location>
</feature>
<keyword evidence="5 8" id="KW-1133">Transmembrane helix</keyword>
<name>A0A9J6QSL5_9FIRM</name>
<evidence type="ECO:0000256" key="5">
    <source>
        <dbReference type="ARBA" id="ARBA00022989"/>
    </source>
</evidence>
<feature type="transmembrane region" description="Helical" evidence="8">
    <location>
        <begin position="155"/>
        <end position="175"/>
    </location>
</feature>
<keyword evidence="10" id="KW-1185">Reference proteome</keyword>
<dbReference type="GO" id="GO:0046872">
    <property type="term" value="F:metal ion binding"/>
    <property type="evidence" value="ECO:0007669"/>
    <property type="project" value="UniProtKB-KW"/>
</dbReference>
<comment type="similarity">
    <text evidence="2">Belongs to the UPF0073 (Hly-III) family.</text>
</comment>
<feature type="transmembrane region" description="Helical" evidence="8">
    <location>
        <begin position="75"/>
        <end position="92"/>
    </location>
</feature>
<keyword evidence="3" id="KW-1003">Cell membrane</keyword>
<dbReference type="InterPro" id="IPR005744">
    <property type="entry name" value="Hy-lIII"/>
</dbReference>
<reference evidence="9" key="1">
    <citation type="submission" date="2022-09" db="EMBL/GenBank/DDBJ databases">
        <title>Culturomic study of gut microbiota in children with autism spectrum disorder.</title>
        <authorList>
            <person name="Efimov B.A."/>
            <person name="Chaplin A.V."/>
            <person name="Sokolova S.R."/>
            <person name="Pikina A.P."/>
            <person name="Korzhanova M."/>
            <person name="Belova V."/>
            <person name="Korostin D."/>
        </authorList>
    </citation>
    <scope>NUCLEOTIDE SEQUENCE</scope>
    <source>
        <strain evidence="9">ASD5510</strain>
    </source>
</reference>
<feature type="binding site" evidence="7">
    <location>
        <position position="187"/>
    </location>
    <ligand>
        <name>Zn(2+)</name>
        <dbReference type="ChEBI" id="CHEBI:29105"/>
    </ligand>
</feature>
<dbReference type="Pfam" id="PF03006">
    <property type="entry name" value="HlyIII"/>
    <property type="match status" value="1"/>
</dbReference>
<comment type="caution">
    <text evidence="9">The sequence shown here is derived from an EMBL/GenBank/DDBJ whole genome shotgun (WGS) entry which is preliminary data.</text>
</comment>
<accession>A0A9J6QSL5</accession>
<evidence type="ECO:0000256" key="6">
    <source>
        <dbReference type="ARBA" id="ARBA00023136"/>
    </source>
</evidence>
<keyword evidence="7" id="KW-0479">Metal-binding</keyword>
<dbReference type="AlphaFoldDB" id="A0A9J6QSL5"/>
<evidence type="ECO:0000256" key="8">
    <source>
        <dbReference type="SAM" id="Phobius"/>
    </source>
</evidence>
<feature type="transmembrane region" description="Helical" evidence="8">
    <location>
        <begin position="129"/>
        <end position="149"/>
    </location>
</feature>
<feature type="transmembrane region" description="Helical" evidence="8">
    <location>
        <begin position="187"/>
        <end position="208"/>
    </location>
</feature>
<keyword evidence="7" id="KW-0862">Zinc</keyword>
<feature type="transmembrane region" description="Helical" evidence="8">
    <location>
        <begin position="41"/>
        <end position="63"/>
    </location>
</feature>
<dbReference type="NCBIfam" id="TIGR01065">
    <property type="entry name" value="hlyIII"/>
    <property type="match status" value="1"/>
</dbReference>
<evidence type="ECO:0000256" key="1">
    <source>
        <dbReference type="ARBA" id="ARBA00004651"/>
    </source>
</evidence>
<organism evidence="9 10">
    <name type="scientific">Hominibacterium faecale</name>
    <dbReference type="NCBI Taxonomy" id="2839743"/>
    <lineage>
        <taxon>Bacteria</taxon>
        <taxon>Bacillati</taxon>
        <taxon>Bacillota</taxon>
        <taxon>Clostridia</taxon>
        <taxon>Peptostreptococcales</taxon>
        <taxon>Anaerovoracaceae</taxon>
        <taxon>Hominibacterium</taxon>
    </lineage>
</organism>
<dbReference type="PANTHER" id="PTHR20855">
    <property type="entry name" value="ADIPOR/PROGESTIN RECEPTOR-RELATED"/>
    <property type="match status" value="1"/>
</dbReference>
<evidence type="ECO:0000256" key="3">
    <source>
        <dbReference type="ARBA" id="ARBA00022475"/>
    </source>
</evidence>
<feature type="transmembrane region" description="Helical" evidence="8">
    <location>
        <begin position="12"/>
        <end position="35"/>
    </location>
</feature>
<protein>
    <submittedName>
        <fullName evidence="9">Hemolysin III family protein</fullName>
    </submittedName>
</protein>
<keyword evidence="4 8" id="KW-0812">Transmembrane</keyword>
<gene>
    <name evidence="9" type="ORF">OBO34_03645</name>
</gene>
<dbReference type="GO" id="GO:0005886">
    <property type="term" value="C:plasma membrane"/>
    <property type="evidence" value="ECO:0007669"/>
    <property type="project" value="UniProtKB-SubCell"/>
</dbReference>
<evidence type="ECO:0000313" key="10">
    <source>
        <dbReference type="Proteomes" id="UP001065549"/>
    </source>
</evidence>